<dbReference type="PROSITE" id="PS50043">
    <property type="entry name" value="HTH_LUXR_2"/>
    <property type="match status" value="1"/>
</dbReference>
<proteinExistence type="predicted"/>
<dbReference type="InterPro" id="IPR016032">
    <property type="entry name" value="Sig_transdc_resp-reg_C-effctor"/>
</dbReference>
<keyword evidence="2" id="KW-0238">DNA-binding</keyword>
<dbReference type="GO" id="GO:0003677">
    <property type="term" value="F:DNA binding"/>
    <property type="evidence" value="ECO:0007669"/>
    <property type="project" value="UniProtKB-KW"/>
</dbReference>
<protein>
    <submittedName>
        <fullName evidence="5">Tetrathionate response regulatory protein TtrR</fullName>
    </submittedName>
</protein>
<organism evidence="5 6">
    <name type="scientific">Posidoniimonas corsicana</name>
    <dbReference type="NCBI Taxonomy" id="1938618"/>
    <lineage>
        <taxon>Bacteria</taxon>
        <taxon>Pseudomonadati</taxon>
        <taxon>Planctomycetota</taxon>
        <taxon>Planctomycetia</taxon>
        <taxon>Pirellulales</taxon>
        <taxon>Lacipirellulaceae</taxon>
        <taxon>Posidoniimonas</taxon>
    </lineage>
</organism>
<dbReference type="Gene3D" id="1.10.10.10">
    <property type="entry name" value="Winged helix-like DNA-binding domain superfamily/Winged helix DNA-binding domain"/>
    <property type="match status" value="1"/>
</dbReference>
<dbReference type="PANTHER" id="PTHR44688">
    <property type="entry name" value="DNA-BINDING TRANSCRIPTIONAL ACTIVATOR DEVR_DOSR"/>
    <property type="match status" value="1"/>
</dbReference>
<dbReference type="EMBL" id="SIHJ01000002">
    <property type="protein sequence ID" value="TWT33851.1"/>
    <property type="molecule type" value="Genomic_DNA"/>
</dbReference>
<reference evidence="5 6" key="1">
    <citation type="submission" date="2019-02" db="EMBL/GenBank/DDBJ databases">
        <title>Deep-cultivation of Planctomycetes and their phenomic and genomic characterization uncovers novel biology.</title>
        <authorList>
            <person name="Wiegand S."/>
            <person name="Jogler M."/>
            <person name="Boedeker C."/>
            <person name="Pinto D."/>
            <person name="Vollmers J."/>
            <person name="Rivas-Marin E."/>
            <person name="Kohn T."/>
            <person name="Peeters S.H."/>
            <person name="Heuer A."/>
            <person name="Rast P."/>
            <person name="Oberbeckmann S."/>
            <person name="Bunk B."/>
            <person name="Jeske O."/>
            <person name="Meyerdierks A."/>
            <person name="Storesund J.E."/>
            <person name="Kallscheuer N."/>
            <person name="Luecker S."/>
            <person name="Lage O.M."/>
            <person name="Pohl T."/>
            <person name="Merkel B.J."/>
            <person name="Hornburger P."/>
            <person name="Mueller R.-W."/>
            <person name="Bruemmer F."/>
            <person name="Labrenz M."/>
            <person name="Spormann A.M."/>
            <person name="Op Den Camp H."/>
            <person name="Overmann J."/>
            <person name="Amann R."/>
            <person name="Jetten M.S.M."/>
            <person name="Mascher T."/>
            <person name="Medema M.H."/>
            <person name="Devos D.P."/>
            <person name="Kaster A.-K."/>
            <person name="Ovreas L."/>
            <person name="Rohde M."/>
            <person name="Galperin M.Y."/>
            <person name="Jogler C."/>
        </authorList>
    </citation>
    <scope>NUCLEOTIDE SEQUENCE [LARGE SCALE GENOMIC DNA]</scope>
    <source>
        <strain evidence="5 6">KOR34</strain>
    </source>
</reference>
<evidence type="ECO:0000313" key="5">
    <source>
        <dbReference type="EMBL" id="TWT33851.1"/>
    </source>
</evidence>
<dbReference type="RefSeq" id="WP_146566808.1">
    <property type="nucleotide sequence ID" value="NZ_SIHJ01000002.1"/>
</dbReference>
<name>A0A5C5V6H4_9BACT</name>
<evidence type="ECO:0000259" key="4">
    <source>
        <dbReference type="PROSITE" id="PS50043"/>
    </source>
</evidence>
<dbReference type="OrthoDB" id="9780153at2"/>
<keyword evidence="3" id="KW-0804">Transcription</keyword>
<evidence type="ECO:0000313" key="6">
    <source>
        <dbReference type="Proteomes" id="UP000316714"/>
    </source>
</evidence>
<dbReference type="PRINTS" id="PR00038">
    <property type="entry name" value="HTHLUXR"/>
</dbReference>
<dbReference type="Proteomes" id="UP000316714">
    <property type="component" value="Unassembled WGS sequence"/>
</dbReference>
<dbReference type="GO" id="GO:0006355">
    <property type="term" value="P:regulation of DNA-templated transcription"/>
    <property type="evidence" value="ECO:0007669"/>
    <property type="project" value="InterPro"/>
</dbReference>
<dbReference type="AlphaFoldDB" id="A0A5C5V6H4"/>
<dbReference type="PANTHER" id="PTHR44688:SF16">
    <property type="entry name" value="DNA-BINDING TRANSCRIPTIONAL ACTIVATOR DEVR_DOSR"/>
    <property type="match status" value="1"/>
</dbReference>
<dbReference type="CDD" id="cd06170">
    <property type="entry name" value="LuxR_C_like"/>
    <property type="match status" value="1"/>
</dbReference>
<dbReference type="InterPro" id="IPR000792">
    <property type="entry name" value="Tscrpt_reg_LuxR_C"/>
</dbReference>
<dbReference type="Pfam" id="PF00196">
    <property type="entry name" value="GerE"/>
    <property type="match status" value="1"/>
</dbReference>
<sequence length="73" mass="7946">MPKLTPREEKMMRLIVDGASNVTLAKKLGIALRTAELHRAAVMKKLGASSPAQLGYKYAMLELKRAPVEAPAI</sequence>
<comment type="caution">
    <text evidence="5">The sequence shown here is derived from an EMBL/GenBank/DDBJ whole genome shotgun (WGS) entry which is preliminary data.</text>
</comment>
<gene>
    <name evidence="5" type="primary">ttrR_1</name>
    <name evidence="5" type="ORF">KOR34_36860</name>
</gene>
<evidence type="ECO:0000256" key="2">
    <source>
        <dbReference type="ARBA" id="ARBA00023125"/>
    </source>
</evidence>
<evidence type="ECO:0000256" key="1">
    <source>
        <dbReference type="ARBA" id="ARBA00023015"/>
    </source>
</evidence>
<keyword evidence="6" id="KW-1185">Reference proteome</keyword>
<feature type="domain" description="HTH luxR-type" evidence="4">
    <location>
        <begin position="1"/>
        <end position="62"/>
    </location>
</feature>
<dbReference type="InterPro" id="IPR036388">
    <property type="entry name" value="WH-like_DNA-bd_sf"/>
</dbReference>
<keyword evidence="1" id="KW-0805">Transcription regulation</keyword>
<dbReference type="SMART" id="SM00421">
    <property type="entry name" value="HTH_LUXR"/>
    <property type="match status" value="1"/>
</dbReference>
<dbReference type="SUPFAM" id="SSF46894">
    <property type="entry name" value="C-terminal effector domain of the bipartite response regulators"/>
    <property type="match status" value="1"/>
</dbReference>
<evidence type="ECO:0000256" key="3">
    <source>
        <dbReference type="ARBA" id="ARBA00023163"/>
    </source>
</evidence>
<accession>A0A5C5V6H4</accession>